<accession>A0A8C9MVQ1</accession>
<dbReference type="FunFam" id="2.20.130.20:FF:000001">
    <property type="entry name" value="Complement C3"/>
    <property type="match status" value="1"/>
</dbReference>
<evidence type="ECO:0000313" key="5">
    <source>
        <dbReference type="Ensembl" id="ENSSCAP00000009639.1"/>
    </source>
</evidence>
<evidence type="ECO:0000313" key="6">
    <source>
        <dbReference type="Proteomes" id="UP000694409"/>
    </source>
</evidence>
<dbReference type="FunFam" id="1.20.91.20:FF:000001">
    <property type="entry name" value="Complement C3"/>
    <property type="match status" value="1"/>
</dbReference>
<reference evidence="5" key="2">
    <citation type="submission" date="2025-09" db="UniProtKB">
        <authorList>
            <consortium name="Ensembl"/>
        </authorList>
    </citation>
    <scope>IDENTIFICATION</scope>
</reference>
<dbReference type="PROSITE" id="PS00477">
    <property type="entry name" value="ALPHA_2_MACROGLOBULIN"/>
    <property type="match status" value="1"/>
</dbReference>
<dbReference type="InterPro" id="IPR040839">
    <property type="entry name" value="MG4"/>
</dbReference>
<dbReference type="FunFam" id="2.60.40.10:FF:000155">
    <property type="entry name" value="complement C3 isoform X1"/>
    <property type="match status" value="1"/>
</dbReference>
<feature type="domain" description="Anaphylatoxin-like" evidence="4">
    <location>
        <begin position="308"/>
        <end position="343"/>
    </location>
</feature>
<dbReference type="Proteomes" id="UP000694409">
    <property type="component" value="Unassembled WGS sequence"/>
</dbReference>
<dbReference type="PANTHER" id="PTHR11412">
    <property type="entry name" value="MACROGLOBULIN / COMPLEMENT"/>
    <property type="match status" value="1"/>
</dbReference>
<organism evidence="5 6">
    <name type="scientific">Serinus canaria</name>
    <name type="common">Island canary</name>
    <name type="synonym">Fringilla canaria</name>
    <dbReference type="NCBI Taxonomy" id="9135"/>
    <lineage>
        <taxon>Eukaryota</taxon>
        <taxon>Metazoa</taxon>
        <taxon>Chordata</taxon>
        <taxon>Craniata</taxon>
        <taxon>Vertebrata</taxon>
        <taxon>Euteleostomi</taxon>
        <taxon>Archelosauria</taxon>
        <taxon>Archosauria</taxon>
        <taxon>Dinosauria</taxon>
        <taxon>Saurischia</taxon>
        <taxon>Theropoda</taxon>
        <taxon>Coelurosauria</taxon>
        <taxon>Aves</taxon>
        <taxon>Neognathae</taxon>
        <taxon>Neoaves</taxon>
        <taxon>Telluraves</taxon>
        <taxon>Australaves</taxon>
        <taxon>Passeriformes</taxon>
        <taxon>Passeroidea</taxon>
        <taxon>Fringillidae</taxon>
        <taxon>Carduelinae</taxon>
        <taxon>Serinus</taxon>
    </lineage>
</organism>
<dbReference type="InterPro" id="IPR047565">
    <property type="entry name" value="Alpha-macroglob_thiol-ester_cl"/>
</dbReference>
<dbReference type="InterPro" id="IPR018081">
    <property type="entry name" value="Anaphylatoxin_comp_syst"/>
</dbReference>
<dbReference type="Ensembl" id="ENSSCAT00000010884.1">
    <property type="protein sequence ID" value="ENSSCAP00000009639.1"/>
    <property type="gene ID" value="ENSSCAG00000007051.1"/>
</dbReference>
<protein>
    <submittedName>
        <fullName evidence="5">Complement C3</fullName>
    </submittedName>
</protein>
<dbReference type="Pfam" id="PF21406">
    <property type="entry name" value="C3_CUB1"/>
    <property type="match status" value="1"/>
</dbReference>
<reference evidence="5" key="1">
    <citation type="submission" date="2025-08" db="UniProtKB">
        <authorList>
            <consortium name="Ensembl"/>
        </authorList>
    </citation>
    <scope>IDENTIFICATION</scope>
</reference>
<dbReference type="Gene3D" id="6.20.50.160">
    <property type="match status" value="1"/>
</dbReference>
<dbReference type="PANTHER" id="PTHR11412:SF81">
    <property type="entry name" value="COMPLEMENT C3"/>
    <property type="match status" value="1"/>
</dbReference>
<dbReference type="Gene3D" id="2.60.40.10">
    <property type="entry name" value="Immunoglobulins"/>
    <property type="match status" value="2"/>
</dbReference>
<dbReference type="PROSITE" id="PS01178">
    <property type="entry name" value="ANAPHYLATOXIN_2"/>
    <property type="match status" value="1"/>
</dbReference>
<dbReference type="Pfam" id="PF07703">
    <property type="entry name" value="A2M_BRD"/>
    <property type="match status" value="1"/>
</dbReference>
<keyword evidence="6" id="KW-1185">Reference proteome</keyword>
<dbReference type="SUPFAM" id="SSF47686">
    <property type="entry name" value="Anaphylotoxins (complement system)"/>
    <property type="match status" value="1"/>
</dbReference>
<evidence type="ECO:0000256" key="3">
    <source>
        <dbReference type="ARBA" id="ARBA00023157"/>
    </source>
</evidence>
<gene>
    <name evidence="5" type="primary">C3</name>
</gene>
<dbReference type="GeneTree" id="ENSGT00940000154063"/>
<dbReference type="InterPro" id="IPR008993">
    <property type="entry name" value="TIMP-like_OB-fold"/>
</dbReference>
<dbReference type="InterPro" id="IPR013783">
    <property type="entry name" value="Ig-like_fold"/>
</dbReference>
<evidence type="ECO:0000256" key="2">
    <source>
        <dbReference type="ARBA" id="ARBA00022525"/>
    </source>
</evidence>
<keyword evidence="2" id="KW-0964">Secreted</keyword>
<dbReference type="FunFam" id="2.60.40.1930:FF:000008">
    <property type="entry name" value="Complement C3"/>
    <property type="match status" value="1"/>
</dbReference>
<dbReference type="PROSITE" id="PS01177">
    <property type="entry name" value="ANAPHYLATOXIN_1"/>
    <property type="match status" value="1"/>
</dbReference>
<dbReference type="Pfam" id="PF01821">
    <property type="entry name" value="ANATO"/>
    <property type="match status" value="1"/>
</dbReference>
<dbReference type="Gene3D" id="2.60.40.1930">
    <property type="match status" value="2"/>
</dbReference>
<keyword evidence="3" id="KW-1015">Disulfide bond</keyword>
<dbReference type="GO" id="GO:0006956">
    <property type="term" value="P:complement activation"/>
    <property type="evidence" value="ECO:0007669"/>
    <property type="project" value="InterPro"/>
</dbReference>
<proteinExistence type="predicted"/>
<dbReference type="InterPro" id="IPR019742">
    <property type="entry name" value="MacrogloblnA2_CS"/>
</dbReference>
<dbReference type="FunFam" id="6.20.50.160:FF:000003">
    <property type="entry name" value="Complement C3"/>
    <property type="match status" value="1"/>
</dbReference>
<dbReference type="InterPro" id="IPR000020">
    <property type="entry name" value="Anaphylatoxin/fibulin"/>
</dbReference>
<dbReference type="InterPro" id="IPR050473">
    <property type="entry name" value="A2M/Complement_sys"/>
</dbReference>
<dbReference type="InterPro" id="IPR001840">
    <property type="entry name" value="Anaphylatoxn_comp_syst_dom"/>
</dbReference>
<dbReference type="SMART" id="SM01359">
    <property type="entry name" value="A2M_N_2"/>
    <property type="match status" value="1"/>
</dbReference>
<dbReference type="GO" id="GO:0006954">
    <property type="term" value="P:inflammatory response"/>
    <property type="evidence" value="ECO:0007669"/>
    <property type="project" value="InterPro"/>
</dbReference>
<evidence type="ECO:0000259" key="4">
    <source>
        <dbReference type="PROSITE" id="PS01178"/>
    </source>
</evidence>
<dbReference type="Gene3D" id="2.60.120.1540">
    <property type="match status" value="1"/>
</dbReference>
<dbReference type="InterPro" id="IPR049466">
    <property type="entry name" value="C3_CUB1"/>
</dbReference>
<dbReference type="InterPro" id="IPR018933">
    <property type="entry name" value="Netrin_module_non-TIMP"/>
</dbReference>
<dbReference type="InterPro" id="IPR011626">
    <property type="entry name" value="Alpha-macroglobulin_TED"/>
</dbReference>
<dbReference type="CDD" id="cd00017">
    <property type="entry name" value="ANATO"/>
    <property type="match status" value="1"/>
</dbReference>
<sequence>MSPRFPAADGFQGQVSTQRDGTARLVLNMPANKDSVPITVRTAQAGLPPERQASRQMTAEAYRSQAGSGNYLHLAVAATELQPGDNLAVNFHLKTSNNDVRNSVPFFTYLIMTKGRILRAGRQRHEAGQSLVTMTLPVTAELIPSFRIVAYYYVLPGEIVADSVWVDVKDTCMGSLVVKGAMEADNRVHEPGTPMRLRIEGDHKAHVGLVAVDKGVFVLNKKNKLTQTRVWDTVERSDIGCTAGSGRDNVGVFADAGLSLATSVKVTTPQRSEVQCPQPAKRKRRSLALAEYKGTKAAEYSDKLERKCCEDGMKDNPMGHSCERRSEYIQEGESCVRAFLDCCRYIKAKRDRQNLSPSTGLARSHEDDDPFLEDSDIVSRTLFPESWLWQVEQLTEPPNELGVSAKTLPVYLQDSITTWEVLAVSLSPTKGLCVATPYEITVMKQFFIDLRLPYSVVRNEQVEIRAILYNYWLHDITVRVELVYNPDLCSPSTPKRRFQQVVRIKAESSRTVPFVIVPLKLGQLDVEVKASVRDQYVGDGVKKKLRVVPEGMRLEKTVKIVELDPQNKGGVQEEQVKAADLSDIVPNTESETKVSIQGNPVSIMVEKAIDGAKLKHLIVTPSGCGEQNMISMTPTVIAVHYLDNTGQWENFGIDRRAGAIELIKKGYTQQLAFRKPDSSYAAFINRPSSTWLTAYVVKVFAMARKLTDIEHGEICGPIKWLILNKQKPDGVFQEDAPVIHKEMVGGYQGAEPEVSLTAFVLIALEEARDTCKDHVNSLDDSINKAAGFLARRYEQLARPYTVALASYALALAGKLQSERILMRFSKGGASWEERNAHTYNIEGTSYALLALVQMKKSKLAGPVVRWLAQQNYYGGGYGSTQVGHGCFKRQEEPGDITVNQRMDRACEPGVDFGTDEDPAGSNRTFVSHQQCRDALRLCRGQDYLVWGQASDLWATGRQ</sequence>
<dbReference type="Pfam" id="PF07678">
    <property type="entry name" value="TED_complement"/>
    <property type="match status" value="1"/>
</dbReference>
<dbReference type="InterPro" id="IPR008930">
    <property type="entry name" value="Terpenoid_cyclase/PrenylTrfase"/>
</dbReference>
<dbReference type="InterPro" id="IPR011625">
    <property type="entry name" value="A2M_N_BRD"/>
</dbReference>
<dbReference type="SUPFAM" id="SSF48239">
    <property type="entry name" value="Terpenoid cyclases/Protein prenyltransferases"/>
    <property type="match status" value="1"/>
</dbReference>
<dbReference type="Pfam" id="PF01759">
    <property type="entry name" value="NTR"/>
    <property type="match status" value="1"/>
</dbReference>
<dbReference type="Gene3D" id="2.40.50.120">
    <property type="match status" value="1"/>
</dbReference>
<evidence type="ECO:0000256" key="1">
    <source>
        <dbReference type="ARBA" id="ARBA00004613"/>
    </source>
</evidence>
<dbReference type="PRINTS" id="PR00004">
    <property type="entry name" value="ANAPHYLATOXN"/>
</dbReference>
<dbReference type="SUPFAM" id="SSF50242">
    <property type="entry name" value="TIMP-like"/>
    <property type="match status" value="1"/>
</dbReference>
<dbReference type="InterPro" id="IPR001599">
    <property type="entry name" value="Macroglobln_a2"/>
</dbReference>
<dbReference type="SMART" id="SM01360">
    <property type="entry name" value="A2M"/>
    <property type="match status" value="1"/>
</dbReference>
<name>A0A8C9MVQ1_SERCA</name>
<dbReference type="Gene3D" id="1.20.91.20">
    <property type="entry name" value="Anaphylotoxins (complement system)"/>
    <property type="match status" value="1"/>
</dbReference>
<dbReference type="CDD" id="cd02896">
    <property type="entry name" value="complement_C3_C4_C5"/>
    <property type="match status" value="1"/>
</dbReference>
<dbReference type="Pfam" id="PF00207">
    <property type="entry name" value="A2M"/>
    <property type="match status" value="1"/>
</dbReference>
<dbReference type="Pfam" id="PF17789">
    <property type="entry name" value="MG4"/>
    <property type="match status" value="1"/>
</dbReference>
<dbReference type="SMART" id="SM00104">
    <property type="entry name" value="ANATO"/>
    <property type="match status" value="1"/>
</dbReference>
<dbReference type="AlphaFoldDB" id="A0A8C9MVQ1"/>
<dbReference type="Gene3D" id="2.20.130.20">
    <property type="match status" value="1"/>
</dbReference>
<dbReference type="SMART" id="SM01419">
    <property type="entry name" value="Thiol-ester_cl"/>
    <property type="match status" value="1"/>
</dbReference>
<dbReference type="GO" id="GO:0004866">
    <property type="term" value="F:endopeptidase inhibitor activity"/>
    <property type="evidence" value="ECO:0007669"/>
    <property type="project" value="InterPro"/>
</dbReference>
<comment type="subcellular location">
    <subcellularLocation>
        <location evidence="1">Secreted</location>
    </subcellularLocation>
</comment>
<dbReference type="GO" id="GO:0005615">
    <property type="term" value="C:extracellular space"/>
    <property type="evidence" value="ECO:0007669"/>
    <property type="project" value="InterPro"/>
</dbReference>
<dbReference type="Gene3D" id="1.50.10.20">
    <property type="match status" value="1"/>
</dbReference>